<gene>
    <name evidence="1" type="ORF">NPIL_37321</name>
</gene>
<proteinExistence type="predicted"/>
<evidence type="ECO:0000313" key="1">
    <source>
        <dbReference type="EMBL" id="GFT92693.1"/>
    </source>
</evidence>
<sequence>MHTSHERPLQGIRQLFCDLNLNAITRSSHDAGVEICRMRLQLVIIFGSKLPSKPLRVAAKARVLNVSPPASTHSASSVLSQVEDHLEDKEQDCIFVTQRVFVLLSLSNLVQCPSVHTNHSSSRNPLNR</sequence>
<dbReference type="Proteomes" id="UP000887013">
    <property type="component" value="Unassembled WGS sequence"/>
</dbReference>
<comment type="caution">
    <text evidence="1">The sequence shown here is derived from an EMBL/GenBank/DDBJ whole genome shotgun (WGS) entry which is preliminary data.</text>
</comment>
<reference evidence="1" key="1">
    <citation type="submission" date="2020-08" db="EMBL/GenBank/DDBJ databases">
        <title>Multicomponent nature underlies the extraordinary mechanical properties of spider dragline silk.</title>
        <authorList>
            <person name="Kono N."/>
            <person name="Nakamura H."/>
            <person name="Mori M."/>
            <person name="Yoshida Y."/>
            <person name="Ohtoshi R."/>
            <person name="Malay A.D."/>
            <person name="Moran D.A.P."/>
            <person name="Tomita M."/>
            <person name="Numata K."/>
            <person name="Arakawa K."/>
        </authorList>
    </citation>
    <scope>NUCLEOTIDE SEQUENCE</scope>
</reference>
<evidence type="ECO:0000313" key="2">
    <source>
        <dbReference type="Proteomes" id="UP000887013"/>
    </source>
</evidence>
<name>A0A8X6PW52_NEPPI</name>
<keyword evidence="2" id="KW-1185">Reference proteome</keyword>
<dbReference type="AlphaFoldDB" id="A0A8X6PW52"/>
<protein>
    <submittedName>
        <fullName evidence="1">Uncharacterized protein</fullName>
    </submittedName>
</protein>
<organism evidence="1 2">
    <name type="scientific">Nephila pilipes</name>
    <name type="common">Giant wood spider</name>
    <name type="synonym">Nephila maculata</name>
    <dbReference type="NCBI Taxonomy" id="299642"/>
    <lineage>
        <taxon>Eukaryota</taxon>
        <taxon>Metazoa</taxon>
        <taxon>Ecdysozoa</taxon>
        <taxon>Arthropoda</taxon>
        <taxon>Chelicerata</taxon>
        <taxon>Arachnida</taxon>
        <taxon>Araneae</taxon>
        <taxon>Araneomorphae</taxon>
        <taxon>Entelegynae</taxon>
        <taxon>Araneoidea</taxon>
        <taxon>Nephilidae</taxon>
        <taxon>Nephila</taxon>
    </lineage>
</organism>
<dbReference type="EMBL" id="BMAW01074544">
    <property type="protein sequence ID" value="GFT92693.1"/>
    <property type="molecule type" value="Genomic_DNA"/>
</dbReference>
<accession>A0A8X6PW52</accession>